<gene>
    <name evidence="3" type="ORF">AA0113_g2360</name>
</gene>
<organism evidence="3 4">
    <name type="scientific">Alternaria arborescens</name>
    <dbReference type="NCBI Taxonomy" id="156630"/>
    <lineage>
        <taxon>Eukaryota</taxon>
        <taxon>Fungi</taxon>
        <taxon>Dikarya</taxon>
        <taxon>Ascomycota</taxon>
        <taxon>Pezizomycotina</taxon>
        <taxon>Dothideomycetes</taxon>
        <taxon>Pleosporomycetidae</taxon>
        <taxon>Pleosporales</taxon>
        <taxon>Pleosporineae</taxon>
        <taxon>Pleosporaceae</taxon>
        <taxon>Alternaria</taxon>
        <taxon>Alternaria sect. Alternaria</taxon>
    </lineage>
</organism>
<dbReference type="EMBL" id="PEJP01000007">
    <property type="protein sequence ID" value="RYO71198.1"/>
    <property type="molecule type" value="Genomic_DNA"/>
</dbReference>
<dbReference type="PANTHER" id="PTHR10622:SF10">
    <property type="entry name" value="HET DOMAIN-CONTAINING PROTEIN"/>
    <property type="match status" value="1"/>
</dbReference>
<accession>A0A4V1X7U4</accession>
<feature type="domain" description="Heterokaryon incompatibility" evidence="1">
    <location>
        <begin position="22"/>
        <end position="115"/>
    </location>
</feature>
<dbReference type="Pfam" id="PF06985">
    <property type="entry name" value="HET"/>
    <property type="match status" value="1"/>
</dbReference>
<protein>
    <submittedName>
        <fullName evidence="3">Uncharacterized protein</fullName>
    </submittedName>
</protein>
<dbReference type="AlphaFoldDB" id="A0A4V1X7U4"/>
<evidence type="ECO:0000259" key="1">
    <source>
        <dbReference type="Pfam" id="PF06985"/>
    </source>
</evidence>
<comment type="caution">
    <text evidence="3">The sequence shown here is derived from an EMBL/GenBank/DDBJ whole genome shotgun (WGS) entry which is preliminary data.</text>
</comment>
<evidence type="ECO:0000259" key="2">
    <source>
        <dbReference type="Pfam" id="PF26640"/>
    </source>
</evidence>
<evidence type="ECO:0000313" key="3">
    <source>
        <dbReference type="EMBL" id="RYO71198.1"/>
    </source>
</evidence>
<reference evidence="4" key="1">
    <citation type="journal article" date="2019" name="bioRxiv">
        <title>Genomics, evolutionary history and diagnostics of the Alternaria alternata species group including apple and Asian pear pathotypes.</title>
        <authorList>
            <person name="Armitage A.D."/>
            <person name="Cockerton H.M."/>
            <person name="Sreenivasaprasad S."/>
            <person name="Woodhall J.W."/>
            <person name="Lane C.R."/>
            <person name="Harrison R.J."/>
            <person name="Clarkson J.P."/>
        </authorList>
    </citation>
    <scope>NUCLEOTIDE SEQUENCE [LARGE SCALE GENOMIC DNA]</scope>
    <source>
        <strain evidence="4">RGR 97.0016</strain>
    </source>
</reference>
<sequence>MRLLDARTLELQTFYGDEIPSYAILSHTWLRDEDEVTHAQIQDLENCRHMFGYQKIEYTCRQALLDGLKYVWIDTCCIDKTNSTELSEAISSMFEWYSESFVCYVYLMDVESEEMTESFACSRWWTRAWTLQELLAPTDVQFYNVLWQRMGSKIASISIITSVTGIDEETVRTPSRMFDRSIAQRLSWAAGREAKRIEDRAYSLIGLLGVKGMTMQYGEGSGAFMRLQELILQDNNDQTLFAWNFIPKTIPEMYDEIGKHEILASSALVGTASERLDNREDRMSESDQNDQEPKFHLDEEFLSLSPNGLFAMDPDYFRHSNRVVFQEIHGIGSDLVKLSGAWRMNMPIVHMKERHRTYQIGLLPSSYADRPYHLLAILLYSWSGGSRYYRIGLGGQTFTFLVDVNLVKDAYVERLWVEGSKGLYLPSQPMTDRNVKDYRSIKVRIEPNQDDWCFTIATPKEAIWSSSDMVLRYVTNRPKTHLFGGTDNGDRFLLSFKYCTDAQINFVLELPNLPVVQSPAGGELDRSRIVVFVGDERDEDWAEHLKQMWDEVGNAESSTPGWTLQASVTTRRVFNQLISTLDITNTKSLADYNNYIGELDLSQGKDLSNYTRSREELFRMSNALHPCPKGGANMPVFLERPWRMLHNTKENE</sequence>
<dbReference type="InterPro" id="IPR058525">
    <property type="entry name" value="DUF8212"/>
</dbReference>
<keyword evidence="4" id="KW-1185">Reference proteome</keyword>
<evidence type="ECO:0000313" key="4">
    <source>
        <dbReference type="Proteomes" id="UP000293823"/>
    </source>
</evidence>
<dbReference type="PANTHER" id="PTHR10622">
    <property type="entry name" value="HET DOMAIN-CONTAINING PROTEIN"/>
    <property type="match status" value="1"/>
</dbReference>
<dbReference type="InterPro" id="IPR010730">
    <property type="entry name" value="HET"/>
</dbReference>
<dbReference type="OrthoDB" id="20872at2759"/>
<name>A0A4V1X7U4_9PLEO</name>
<proteinExistence type="predicted"/>
<dbReference type="Pfam" id="PF26640">
    <property type="entry name" value="DUF8212"/>
    <property type="match status" value="1"/>
</dbReference>
<feature type="domain" description="DUF8212" evidence="2">
    <location>
        <begin position="223"/>
        <end position="251"/>
    </location>
</feature>
<dbReference type="Proteomes" id="UP000293823">
    <property type="component" value="Unassembled WGS sequence"/>
</dbReference>